<gene>
    <name evidence="1" type="ORF">DERYTH_LOCUS18245</name>
</gene>
<proteinExistence type="predicted"/>
<name>A0A9N9J7H9_9GLOM</name>
<dbReference type="AlphaFoldDB" id="A0A9N9J7H9"/>
<dbReference type="EMBL" id="CAJVPY010018232">
    <property type="protein sequence ID" value="CAG8766018.1"/>
    <property type="molecule type" value="Genomic_DNA"/>
</dbReference>
<keyword evidence="2" id="KW-1185">Reference proteome</keyword>
<accession>A0A9N9J7H9</accession>
<feature type="non-terminal residue" evidence="1">
    <location>
        <position position="1"/>
    </location>
</feature>
<evidence type="ECO:0000313" key="2">
    <source>
        <dbReference type="Proteomes" id="UP000789405"/>
    </source>
</evidence>
<dbReference type="Proteomes" id="UP000789405">
    <property type="component" value="Unassembled WGS sequence"/>
</dbReference>
<comment type="caution">
    <text evidence="1">The sequence shown here is derived from an EMBL/GenBank/DDBJ whole genome shotgun (WGS) entry which is preliminary data.</text>
</comment>
<evidence type="ECO:0000313" key="1">
    <source>
        <dbReference type="EMBL" id="CAG8766018.1"/>
    </source>
</evidence>
<reference evidence="1" key="1">
    <citation type="submission" date="2021-06" db="EMBL/GenBank/DDBJ databases">
        <authorList>
            <person name="Kallberg Y."/>
            <person name="Tangrot J."/>
            <person name="Rosling A."/>
        </authorList>
    </citation>
    <scope>NUCLEOTIDE SEQUENCE</scope>
    <source>
        <strain evidence="1">MA453B</strain>
    </source>
</reference>
<protein>
    <submittedName>
        <fullName evidence="1">6190_t:CDS:1</fullName>
    </submittedName>
</protein>
<sequence>IKNELRKDEKILKSLIYSELYKNYYYLVSYDETTKKAIIKIGKITNKKIIDNEEKTLFKLILNNVIEEAKKRICEKIIEKHQDLFDEIKSKINTCYKEEFFEFLDSTIEDFVTNNIDKFIFASIFRTFTKYYYFHVSVGEEHNMLTEDEKIFFKNLLTKVIEYQEQKFENYSNT</sequence>
<organism evidence="1 2">
    <name type="scientific">Dentiscutata erythropus</name>
    <dbReference type="NCBI Taxonomy" id="1348616"/>
    <lineage>
        <taxon>Eukaryota</taxon>
        <taxon>Fungi</taxon>
        <taxon>Fungi incertae sedis</taxon>
        <taxon>Mucoromycota</taxon>
        <taxon>Glomeromycotina</taxon>
        <taxon>Glomeromycetes</taxon>
        <taxon>Diversisporales</taxon>
        <taxon>Gigasporaceae</taxon>
        <taxon>Dentiscutata</taxon>
    </lineage>
</organism>